<accession>A0A0D8XJG7</accession>
<reference evidence="2" key="2">
    <citation type="journal article" date="2016" name="Sci. Rep.">
        <title>Dictyocaulus viviparus genome, variome and transcriptome elucidate lungworm biology and support future intervention.</title>
        <authorList>
            <person name="McNulty S.N."/>
            <person name="Strube C."/>
            <person name="Rosa B.A."/>
            <person name="Martin J.C."/>
            <person name="Tyagi R."/>
            <person name="Choi Y.J."/>
            <person name="Wang Q."/>
            <person name="Hallsworth Pepin K."/>
            <person name="Zhang X."/>
            <person name="Ozersky P."/>
            <person name="Wilson R.K."/>
            <person name="Sternberg P.W."/>
            <person name="Gasser R.B."/>
            <person name="Mitreva M."/>
        </authorList>
    </citation>
    <scope>NUCLEOTIDE SEQUENCE [LARGE SCALE GENOMIC DNA]</scope>
    <source>
        <strain evidence="2">HannoverDv2000</strain>
    </source>
</reference>
<gene>
    <name evidence="1" type="ORF">DICVIV_10002</name>
</gene>
<protein>
    <submittedName>
        <fullName evidence="1">Uncharacterized protein</fullName>
    </submittedName>
</protein>
<organism evidence="1 2">
    <name type="scientific">Dictyocaulus viviparus</name>
    <name type="common">Bovine lungworm</name>
    <dbReference type="NCBI Taxonomy" id="29172"/>
    <lineage>
        <taxon>Eukaryota</taxon>
        <taxon>Metazoa</taxon>
        <taxon>Ecdysozoa</taxon>
        <taxon>Nematoda</taxon>
        <taxon>Chromadorea</taxon>
        <taxon>Rhabditida</taxon>
        <taxon>Rhabditina</taxon>
        <taxon>Rhabditomorpha</taxon>
        <taxon>Strongyloidea</taxon>
        <taxon>Metastrongylidae</taxon>
        <taxon>Dictyocaulus</taxon>
    </lineage>
</organism>
<evidence type="ECO:0000313" key="2">
    <source>
        <dbReference type="Proteomes" id="UP000053766"/>
    </source>
</evidence>
<name>A0A0D8XJG7_DICVI</name>
<reference evidence="1 2" key="1">
    <citation type="submission" date="2013-11" db="EMBL/GenBank/DDBJ databases">
        <title>Draft genome of the bovine lungworm Dictyocaulus viviparus.</title>
        <authorList>
            <person name="Mitreva M."/>
        </authorList>
    </citation>
    <scope>NUCLEOTIDE SEQUENCE [LARGE SCALE GENOMIC DNA]</scope>
    <source>
        <strain evidence="1 2">HannoverDv2000</strain>
    </source>
</reference>
<sequence>MNNNLRKELPDWVQFIRSALTWVLLRPSSDWKRDERLAPYDGRGAITNKYKKNVYEMSVVYKAIGKTLTVQYFPMLMNSLICHWMDFYVLFTGNRIYL</sequence>
<proteinExistence type="predicted"/>
<keyword evidence="2" id="KW-1185">Reference proteome</keyword>
<evidence type="ECO:0000313" key="1">
    <source>
        <dbReference type="EMBL" id="KJH43984.1"/>
    </source>
</evidence>
<dbReference type="Proteomes" id="UP000053766">
    <property type="component" value="Unassembled WGS sequence"/>
</dbReference>
<dbReference type="EMBL" id="KN716510">
    <property type="protein sequence ID" value="KJH43984.1"/>
    <property type="molecule type" value="Genomic_DNA"/>
</dbReference>
<dbReference type="AlphaFoldDB" id="A0A0D8XJG7"/>